<feature type="transmembrane region" description="Helical" evidence="8">
    <location>
        <begin position="180"/>
        <end position="199"/>
    </location>
</feature>
<organism evidence="10 11">
    <name type="scientific">Pseudomonas rhodesiae</name>
    <dbReference type="NCBI Taxonomy" id="76760"/>
    <lineage>
        <taxon>Bacteria</taxon>
        <taxon>Pseudomonadati</taxon>
        <taxon>Pseudomonadota</taxon>
        <taxon>Gammaproteobacteria</taxon>
        <taxon>Pseudomonadales</taxon>
        <taxon>Pseudomonadaceae</taxon>
        <taxon>Pseudomonas</taxon>
    </lineage>
</organism>
<dbReference type="InterPro" id="IPR020846">
    <property type="entry name" value="MFS_dom"/>
</dbReference>
<keyword evidence="5 8" id="KW-0812">Transmembrane</keyword>
<feature type="transmembrane region" description="Helical" evidence="8">
    <location>
        <begin position="26"/>
        <end position="44"/>
    </location>
</feature>
<dbReference type="GO" id="GO:0015385">
    <property type="term" value="F:sodium:proton antiporter activity"/>
    <property type="evidence" value="ECO:0007669"/>
    <property type="project" value="TreeGrafter"/>
</dbReference>
<sequence length="419" mass="44685">MKTTEYTAKAPDPQESLIRPGTELRLLLILSALMSFASVSTDMYLPALPTIGRDLHTNSSTIELTFSAFLIGFSLGQLLWGPISDRYGRRLPIAAGLVLFTVGSVGCALSTSVTEMMVWRVVQALGACVGPVLSRAMVRDLYDREQSARILSTLILIMGVAPLVGPLLGGQILVFWSWQGIFWTLAAVGVLALLSLLALPESLPLARRSTSPLRCSLASYLALLGDVRLMGYALSGGFFYAGAYAFIVGTPFAYIEYYHVSPQAYGWLFGVNILGMMAANFLNGRLLRQVESEQLFRIGTGILALTGVILAVNAWFGWGGLLGLVIPIFIYMSMNGLIVANSVAGALSSFPNNAGAASSLLGAMHYGSGILSAAMLGWFSDGTPWTMAWIMGLAGVGSLLTCVIAIRLYARQGLTVAQG</sequence>
<comment type="caution">
    <text evidence="10">The sequence shown here is derived from an EMBL/GenBank/DDBJ whole genome shotgun (WGS) entry which is preliminary data.</text>
</comment>
<evidence type="ECO:0000256" key="8">
    <source>
        <dbReference type="RuleBase" id="RU365088"/>
    </source>
</evidence>
<dbReference type="EMBL" id="JAEILH010000033">
    <property type="protein sequence ID" value="MBI6626238.1"/>
    <property type="molecule type" value="Genomic_DNA"/>
</dbReference>
<feature type="transmembrane region" description="Helical" evidence="8">
    <location>
        <begin position="64"/>
        <end position="81"/>
    </location>
</feature>
<comment type="similarity">
    <text evidence="2 8">Belongs to the major facilitator superfamily. Bcr/CmlA family.</text>
</comment>
<dbReference type="SUPFAM" id="SSF103473">
    <property type="entry name" value="MFS general substrate transporter"/>
    <property type="match status" value="1"/>
</dbReference>
<dbReference type="NCBIfam" id="TIGR00710">
    <property type="entry name" value="efflux_Bcr_CflA"/>
    <property type="match status" value="1"/>
</dbReference>
<feature type="transmembrane region" description="Helical" evidence="8">
    <location>
        <begin position="264"/>
        <end position="283"/>
    </location>
</feature>
<evidence type="ECO:0000259" key="9">
    <source>
        <dbReference type="PROSITE" id="PS50850"/>
    </source>
</evidence>
<dbReference type="GO" id="GO:1990961">
    <property type="term" value="P:xenobiotic detoxification by transmembrane export across the plasma membrane"/>
    <property type="evidence" value="ECO:0007669"/>
    <property type="project" value="InterPro"/>
</dbReference>
<evidence type="ECO:0000313" key="11">
    <source>
        <dbReference type="Proteomes" id="UP000645865"/>
    </source>
</evidence>
<keyword evidence="6 8" id="KW-1133">Transmembrane helix</keyword>
<proteinExistence type="inferred from homology"/>
<dbReference type="Pfam" id="PF07690">
    <property type="entry name" value="MFS_1"/>
    <property type="match status" value="1"/>
</dbReference>
<feature type="transmembrane region" description="Helical" evidence="8">
    <location>
        <begin position="359"/>
        <end position="380"/>
    </location>
</feature>
<evidence type="ECO:0000256" key="3">
    <source>
        <dbReference type="ARBA" id="ARBA00022448"/>
    </source>
</evidence>
<evidence type="ECO:0000256" key="7">
    <source>
        <dbReference type="ARBA" id="ARBA00023136"/>
    </source>
</evidence>
<feature type="transmembrane region" description="Helical" evidence="8">
    <location>
        <begin position="295"/>
        <end position="318"/>
    </location>
</feature>
<dbReference type="GO" id="GO:0005886">
    <property type="term" value="C:plasma membrane"/>
    <property type="evidence" value="ECO:0007669"/>
    <property type="project" value="UniProtKB-SubCell"/>
</dbReference>
<dbReference type="InterPro" id="IPR011701">
    <property type="entry name" value="MFS"/>
</dbReference>
<evidence type="ECO:0000256" key="2">
    <source>
        <dbReference type="ARBA" id="ARBA00006236"/>
    </source>
</evidence>
<accession>A0A8I1JDL7</accession>
<keyword evidence="7 8" id="KW-0472">Membrane</keyword>
<evidence type="ECO:0000256" key="4">
    <source>
        <dbReference type="ARBA" id="ARBA00022475"/>
    </source>
</evidence>
<reference evidence="10" key="1">
    <citation type="submission" date="2020-12" db="EMBL/GenBank/DDBJ databases">
        <title>Comparative genomic insights into the epidemiology and virulence of plant pathogenic Pseudomonads from Turkey.</title>
        <authorList>
            <person name="Dillon M."/>
            <person name="Ruiz-Bedoya T."/>
            <person name="Bendalovic-Torma C."/>
            <person name="Guttman K.M."/>
            <person name="Kwak H."/>
            <person name="Middleton M.A."/>
            <person name="Wang P.W."/>
            <person name="Horuz S."/>
            <person name="Aysan Y."/>
            <person name="Guttman D.S."/>
        </authorList>
    </citation>
    <scope>NUCLEOTIDE SEQUENCE</scope>
    <source>
        <strain evidence="10">S5_IA_3a</strain>
    </source>
</reference>
<dbReference type="Proteomes" id="UP000645865">
    <property type="component" value="Unassembled WGS sequence"/>
</dbReference>
<dbReference type="PANTHER" id="PTHR23502:SF132">
    <property type="entry name" value="POLYAMINE TRANSPORTER 2-RELATED"/>
    <property type="match status" value="1"/>
</dbReference>
<dbReference type="NCBIfam" id="NF008314">
    <property type="entry name" value="PRK11102.1"/>
    <property type="match status" value="1"/>
</dbReference>
<gene>
    <name evidence="10" type="ORF">YA0853_21570</name>
</gene>
<feature type="transmembrane region" description="Helical" evidence="8">
    <location>
        <begin position="93"/>
        <end position="111"/>
    </location>
</feature>
<dbReference type="Gene3D" id="1.20.1720.10">
    <property type="entry name" value="Multidrug resistance protein D"/>
    <property type="match status" value="1"/>
</dbReference>
<dbReference type="AlphaFoldDB" id="A0A8I1JDL7"/>
<feature type="transmembrane region" description="Helical" evidence="8">
    <location>
        <begin position="238"/>
        <end position="258"/>
    </location>
</feature>
<feature type="transmembrane region" description="Helical" evidence="8">
    <location>
        <begin position="386"/>
        <end position="410"/>
    </location>
</feature>
<dbReference type="InterPro" id="IPR004812">
    <property type="entry name" value="Efflux_drug-R_Bcr/CmlA"/>
</dbReference>
<dbReference type="InterPro" id="IPR036259">
    <property type="entry name" value="MFS_trans_sf"/>
</dbReference>
<feature type="transmembrane region" description="Helical" evidence="8">
    <location>
        <begin position="150"/>
        <end position="174"/>
    </location>
</feature>
<evidence type="ECO:0000313" key="10">
    <source>
        <dbReference type="EMBL" id="MBI6626238.1"/>
    </source>
</evidence>
<dbReference type="CDD" id="cd17320">
    <property type="entry name" value="MFS_MdfA_MDR_like"/>
    <property type="match status" value="1"/>
</dbReference>
<comment type="subcellular location">
    <subcellularLocation>
        <location evidence="8">Cell inner membrane</location>
        <topology evidence="8">Multi-pass membrane protein</topology>
    </subcellularLocation>
    <subcellularLocation>
        <location evidence="1">Cell membrane</location>
        <topology evidence="1">Multi-pass membrane protein</topology>
    </subcellularLocation>
</comment>
<keyword evidence="8" id="KW-0997">Cell inner membrane</keyword>
<feature type="transmembrane region" description="Helical" evidence="8">
    <location>
        <begin position="324"/>
        <end position="347"/>
    </location>
</feature>
<keyword evidence="3 8" id="KW-0813">Transport</keyword>
<feature type="transmembrane region" description="Helical" evidence="8">
    <location>
        <begin position="117"/>
        <end position="138"/>
    </location>
</feature>
<dbReference type="PROSITE" id="PS50850">
    <property type="entry name" value="MFS"/>
    <property type="match status" value="1"/>
</dbReference>
<dbReference type="RefSeq" id="WP_052202201.1">
    <property type="nucleotide sequence ID" value="NZ_DAMAHQ010000002.1"/>
</dbReference>
<name>A0A8I1JDL7_9PSED</name>
<evidence type="ECO:0000256" key="6">
    <source>
        <dbReference type="ARBA" id="ARBA00022989"/>
    </source>
</evidence>
<evidence type="ECO:0000256" key="1">
    <source>
        <dbReference type="ARBA" id="ARBA00004651"/>
    </source>
</evidence>
<protein>
    <recommendedName>
        <fullName evidence="8">Bcr/CflA family efflux transporter</fullName>
    </recommendedName>
</protein>
<feature type="domain" description="Major facilitator superfamily (MFS) profile" evidence="9">
    <location>
        <begin position="24"/>
        <end position="413"/>
    </location>
</feature>
<keyword evidence="4" id="KW-1003">Cell membrane</keyword>
<dbReference type="GO" id="GO:0042910">
    <property type="term" value="F:xenobiotic transmembrane transporter activity"/>
    <property type="evidence" value="ECO:0007669"/>
    <property type="project" value="InterPro"/>
</dbReference>
<dbReference type="PANTHER" id="PTHR23502">
    <property type="entry name" value="MAJOR FACILITATOR SUPERFAMILY"/>
    <property type="match status" value="1"/>
</dbReference>
<dbReference type="FunFam" id="1.20.1720.10:FF:000005">
    <property type="entry name" value="Bcr/CflA family efflux transporter"/>
    <property type="match status" value="1"/>
</dbReference>
<evidence type="ECO:0000256" key="5">
    <source>
        <dbReference type="ARBA" id="ARBA00022692"/>
    </source>
</evidence>